<proteinExistence type="predicted"/>
<reference evidence="1" key="1">
    <citation type="journal article" date="2021" name="Proc. Natl. Acad. Sci. U.S.A.">
        <title>A Catalog of Tens of Thousands of Viruses from Human Metagenomes Reveals Hidden Associations with Chronic Diseases.</title>
        <authorList>
            <person name="Tisza M.J."/>
            <person name="Buck C.B."/>
        </authorList>
    </citation>
    <scope>NUCLEOTIDE SEQUENCE</scope>
    <source>
        <strain evidence="1">CttEB8</strain>
    </source>
</reference>
<dbReference type="EMBL" id="BK015344">
    <property type="protein sequence ID" value="DAE02357.1"/>
    <property type="molecule type" value="Genomic_DNA"/>
</dbReference>
<sequence length="39" mass="4617">MCACCGCALVVWVRLLRSLQWRLCLARKFRLHRHSYLPG</sequence>
<organism evidence="1">
    <name type="scientific">Herelleviridae sp. cttEB8</name>
    <dbReference type="NCBI Taxonomy" id="2825832"/>
    <lineage>
        <taxon>Viruses</taxon>
        <taxon>Duplodnaviria</taxon>
        <taxon>Heunggongvirae</taxon>
        <taxon>Uroviricota</taxon>
        <taxon>Caudoviricetes</taxon>
        <taxon>Herelleviridae</taxon>
    </lineage>
</organism>
<evidence type="ECO:0000313" key="1">
    <source>
        <dbReference type="EMBL" id="DAE02357.1"/>
    </source>
</evidence>
<name>A0A8S5P6X7_9CAUD</name>
<protein>
    <submittedName>
        <fullName evidence="1">Uncharacterized protein</fullName>
    </submittedName>
</protein>
<accession>A0A8S5P6X7</accession>